<keyword evidence="3" id="KW-1185">Reference proteome</keyword>
<dbReference type="OrthoDB" id="10258692at2759"/>
<proteinExistence type="predicted"/>
<dbReference type="AlphaFoldDB" id="A0A3N4HIY7"/>
<accession>A0A3N4HIY7</accession>
<dbReference type="EMBL" id="ML119826">
    <property type="protein sequence ID" value="RPA73307.1"/>
    <property type="molecule type" value="Genomic_DNA"/>
</dbReference>
<gene>
    <name evidence="2" type="ORF">BJ508DRAFT_53425</name>
</gene>
<dbReference type="Gene3D" id="1.20.58.1880">
    <property type="match status" value="1"/>
</dbReference>
<sequence length="429" mass="47767">MEDVVVCLECNGLGFSGEGSVALHYGIQVDVALEIVAAKLGFSVTGTLLRARKHCPLFEENFQINKPRMMASFYSHFAKLRLGWNNDEIASKALPQALGASGEENAAKDNEVEPSSSQVQGNELQESSYSVESQSRDIERELSSHYQGDTFSNDITMTDANERFEREIASSGSSPAQAEVVDNHQKRDTSSPVQSKVRIPALQKDVPWTNLAPDVPAVPTKAKQKSTSSYWNIQETIDFPPLLMAYGTDWASIAEQLSMKSAVMVMRYYMRQVDTYHPEWRDIASQADTRRSDPANHNPCQQPHQVESPLASHMESEDISESATDSCAISYPRDSSLSVAEAFQSNPELDILLNRISSDIETWGRLEKIICHDRKQVTDEGQSQLLAFIVACREAYIPLHRELRGASVLPDHTKRGDSIRTNQSVNRGE</sequence>
<feature type="compositionally biased region" description="Polar residues" evidence="1">
    <location>
        <begin position="113"/>
        <end position="133"/>
    </location>
</feature>
<protein>
    <recommendedName>
        <fullName evidence="4">Myb-like domain-containing protein</fullName>
    </recommendedName>
</protein>
<dbReference type="Proteomes" id="UP000275078">
    <property type="component" value="Unassembled WGS sequence"/>
</dbReference>
<evidence type="ECO:0008006" key="4">
    <source>
        <dbReference type="Google" id="ProtNLM"/>
    </source>
</evidence>
<feature type="region of interest" description="Disordered" evidence="1">
    <location>
        <begin position="100"/>
        <end position="195"/>
    </location>
</feature>
<organism evidence="2 3">
    <name type="scientific">Ascobolus immersus RN42</name>
    <dbReference type="NCBI Taxonomy" id="1160509"/>
    <lineage>
        <taxon>Eukaryota</taxon>
        <taxon>Fungi</taxon>
        <taxon>Dikarya</taxon>
        <taxon>Ascomycota</taxon>
        <taxon>Pezizomycotina</taxon>
        <taxon>Pezizomycetes</taxon>
        <taxon>Pezizales</taxon>
        <taxon>Ascobolaceae</taxon>
        <taxon>Ascobolus</taxon>
    </lineage>
</organism>
<feature type="compositionally biased region" description="Polar residues" evidence="1">
    <location>
        <begin position="419"/>
        <end position="429"/>
    </location>
</feature>
<dbReference type="InterPro" id="IPR009057">
    <property type="entry name" value="Homeodomain-like_sf"/>
</dbReference>
<reference evidence="2 3" key="1">
    <citation type="journal article" date="2018" name="Nat. Ecol. Evol.">
        <title>Pezizomycetes genomes reveal the molecular basis of ectomycorrhizal truffle lifestyle.</title>
        <authorList>
            <person name="Murat C."/>
            <person name="Payen T."/>
            <person name="Noel B."/>
            <person name="Kuo A."/>
            <person name="Morin E."/>
            <person name="Chen J."/>
            <person name="Kohler A."/>
            <person name="Krizsan K."/>
            <person name="Balestrini R."/>
            <person name="Da Silva C."/>
            <person name="Montanini B."/>
            <person name="Hainaut M."/>
            <person name="Levati E."/>
            <person name="Barry K.W."/>
            <person name="Belfiori B."/>
            <person name="Cichocki N."/>
            <person name="Clum A."/>
            <person name="Dockter R.B."/>
            <person name="Fauchery L."/>
            <person name="Guy J."/>
            <person name="Iotti M."/>
            <person name="Le Tacon F."/>
            <person name="Lindquist E.A."/>
            <person name="Lipzen A."/>
            <person name="Malagnac F."/>
            <person name="Mello A."/>
            <person name="Molinier V."/>
            <person name="Miyauchi S."/>
            <person name="Poulain J."/>
            <person name="Riccioni C."/>
            <person name="Rubini A."/>
            <person name="Sitrit Y."/>
            <person name="Splivallo R."/>
            <person name="Traeger S."/>
            <person name="Wang M."/>
            <person name="Zifcakova L."/>
            <person name="Wipf D."/>
            <person name="Zambonelli A."/>
            <person name="Paolocci F."/>
            <person name="Nowrousian M."/>
            <person name="Ottonello S."/>
            <person name="Baldrian P."/>
            <person name="Spatafora J.W."/>
            <person name="Henrissat B."/>
            <person name="Nagy L.G."/>
            <person name="Aury J.M."/>
            <person name="Wincker P."/>
            <person name="Grigoriev I.V."/>
            <person name="Bonfante P."/>
            <person name="Martin F.M."/>
        </authorList>
    </citation>
    <scope>NUCLEOTIDE SEQUENCE [LARGE SCALE GENOMIC DNA]</scope>
    <source>
        <strain evidence="2 3">RN42</strain>
    </source>
</reference>
<dbReference type="STRING" id="1160509.A0A3N4HIY7"/>
<feature type="region of interest" description="Disordered" evidence="1">
    <location>
        <begin position="410"/>
        <end position="429"/>
    </location>
</feature>
<name>A0A3N4HIY7_ASCIM</name>
<evidence type="ECO:0000313" key="2">
    <source>
        <dbReference type="EMBL" id="RPA73307.1"/>
    </source>
</evidence>
<evidence type="ECO:0000256" key="1">
    <source>
        <dbReference type="SAM" id="MobiDB-lite"/>
    </source>
</evidence>
<dbReference type="SUPFAM" id="SSF46689">
    <property type="entry name" value="Homeodomain-like"/>
    <property type="match status" value="1"/>
</dbReference>
<feature type="compositionally biased region" description="Basic and acidic residues" evidence="1">
    <location>
        <begin position="134"/>
        <end position="143"/>
    </location>
</feature>
<feature type="compositionally biased region" description="Polar residues" evidence="1">
    <location>
        <begin position="144"/>
        <end position="159"/>
    </location>
</feature>
<feature type="region of interest" description="Disordered" evidence="1">
    <location>
        <begin position="288"/>
        <end position="317"/>
    </location>
</feature>
<evidence type="ECO:0000313" key="3">
    <source>
        <dbReference type="Proteomes" id="UP000275078"/>
    </source>
</evidence>